<name>A0A6J3MBM9_9PEZI</name>
<gene>
    <name evidence="2" type="ORF">K489DRAFT_177919</name>
</gene>
<reference evidence="2" key="3">
    <citation type="submission" date="2025-08" db="UniProtKB">
        <authorList>
            <consortium name="RefSeq"/>
        </authorList>
    </citation>
    <scope>IDENTIFICATION</scope>
    <source>
        <strain evidence="2">CBS 342.82</strain>
    </source>
</reference>
<protein>
    <submittedName>
        <fullName evidence="2">Uncharacterized protein</fullName>
    </submittedName>
</protein>
<dbReference type="Proteomes" id="UP000504637">
    <property type="component" value="Unplaced"/>
</dbReference>
<dbReference type="RefSeq" id="XP_033461278.1">
    <property type="nucleotide sequence ID" value="XM_033599430.1"/>
</dbReference>
<reference evidence="2" key="1">
    <citation type="submission" date="2020-01" db="EMBL/GenBank/DDBJ databases">
        <authorList>
            <consortium name="DOE Joint Genome Institute"/>
            <person name="Haridas S."/>
            <person name="Albert R."/>
            <person name="Binder M."/>
            <person name="Bloem J."/>
            <person name="Labutti K."/>
            <person name="Salamov A."/>
            <person name="Andreopoulos B."/>
            <person name="Baker S.E."/>
            <person name="Barry K."/>
            <person name="Bills G."/>
            <person name="Bluhm B.H."/>
            <person name="Cannon C."/>
            <person name="Castanera R."/>
            <person name="Culley D.E."/>
            <person name="Daum C."/>
            <person name="Ezra D."/>
            <person name="Gonzalez J.B."/>
            <person name="Henrissat B."/>
            <person name="Kuo A."/>
            <person name="Liang C."/>
            <person name="Lipzen A."/>
            <person name="Lutzoni F."/>
            <person name="Magnuson J."/>
            <person name="Mondo S."/>
            <person name="Nolan M."/>
            <person name="Ohm R."/>
            <person name="Pangilinan J."/>
            <person name="Park H.-J."/>
            <person name="Ramirez L."/>
            <person name="Alfaro M."/>
            <person name="Sun H."/>
            <person name="Tritt A."/>
            <person name="Yoshinaga Y."/>
            <person name="Zwiers L.-H."/>
            <person name="Turgeon B.G."/>
            <person name="Goodwin S.B."/>
            <person name="Spatafora J.W."/>
            <person name="Crous P.W."/>
            <person name="Grigoriev I.V."/>
        </authorList>
    </citation>
    <scope>NUCLEOTIDE SEQUENCE</scope>
    <source>
        <strain evidence="2">CBS 342.82</strain>
    </source>
</reference>
<keyword evidence="1" id="KW-1185">Reference proteome</keyword>
<organism evidence="2">
    <name type="scientific">Dissoconium aciculare CBS 342.82</name>
    <dbReference type="NCBI Taxonomy" id="1314786"/>
    <lineage>
        <taxon>Eukaryota</taxon>
        <taxon>Fungi</taxon>
        <taxon>Dikarya</taxon>
        <taxon>Ascomycota</taxon>
        <taxon>Pezizomycotina</taxon>
        <taxon>Dothideomycetes</taxon>
        <taxon>Dothideomycetidae</taxon>
        <taxon>Mycosphaerellales</taxon>
        <taxon>Dissoconiaceae</taxon>
        <taxon>Dissoconium</taxon>
    </lineage>
</organism>
<proteinExistence type="predicted"/>
<evidence type="ECO:0000313" key="1">
    <source>
        <dbReference type="Proteomes" id="UP000504637"/>
    </source>
</evidence>
<sequence length="142" mass="16015">MALLTRLQYIRCEEKKSAERGDCSLLQCTSRPGRRERGLNARRSWTSLRLALHARSHCVPRLFIPTSAAPHSCRLPVHPSLCSPCDFESHAESKQRRRGRCRAINMATTTPGRYGDAVGCYKCNKCCLFHALSESPEHPVHV</sequence>
<dbReference type="GeneID" id="54357229"/>
<dbReference type="AlphaFoldDB" id="A0A6J3MBM9"/>
<evidence type="ECO:0000313" key="2">
    <source>
        <dbReference type="RefSeq" id="XP_033461278.1"/>
    </source>
</evidence>
<accession>A0A6J3MBM9</accession>
<reference evidence="2" key="2">
    <citation type="submission" date="2020-04" db="EMBL/GenBank/DDBJ databases">
        <authorList>
            <consortium name="NCBI Genome Project"/>
        </authorList>
    </citation>
    <scope>NUCLEOTIDE SEQUENCE</scope>
    <source>
        <strain evidence="2">CBS 342.82</strain>
    </source>
</reference>